<proteinExistence type="predicted"/>
<organism evidence="1 2">
    <name type="scientific">Camellia sinensis</name>
    <name type="common">Tea plant</name>
    <name type="synonym">Thea sinensis</name>
    <dbReference type="NCBI Taxonomy" id="4442"/>
    <lineage>
        <taxon>Eukaryota</taxon>
        <taxon>Viridiplantae</taxon>
        <taxon>Streptophyta</taxon>
        <taxon>Embryophyta</taxon>
        <taxon>Tracheophyta</taxon>
        <taxon>Spermatophyta</taxon>
        <taxon>Magnoliopsida</taxon>
        <taxon>eudicotyledons</taxon>
        <taxon>Gunneridae</taxon>
        <taxon>Pentapetalae</taxon>
        <taxon>asterids</taxon>
        <taxon>Ericales</taxon>
        <taxon>Theaceae</taxon>
        <taxon>Camellia</taxon>
    </lineage>
</organism>
<reference evidence="1 2" key="2">
    <citation type="submission" date="2020-07" db="EMBL/GenBank/DDBJ databases">
        <title>Genome assembly of wild tea tree DASZ reveals pedigree and selection history of tea varieties.</title>
        <authorList>
            <person name="Zhang W."/>
        </authorList>
    </citation>
    <scope>NUCLEOTIDE SEQUENCE [LARGE SCALE GENOMIC DNA]</scope>
    <source>
        <strain evidence="2">cv. G240</strain>
        <tissue evidence="1">Leaf</tissue>
    </source>
</reference>
<dbReference type="EMBL" id="JACBKZ010000010">
    <property type="protein sequence ID" value="KAF5940865.1"/>
    <property type="molecule type" value="Genomic_DNA"/>
</dbReference>
<accession>A0A7J7GKV6</accession>
<evidence type="ECO:0000313" key="1">
    <source>
        <dbReference type="EMBL" id="KAF5940865.1"/>
    </source>
</evidence>
<protein>
    <submittedName>
        <fullName evidence="1">Uncharacterized protein</fullName>
    </submittedName>
</protein>
<keyword evidence="2" id="KW-1185">Reference proteome</keyword>
<comment type="caution">
    <text evidence="1">The sequence shown here is derived from an EMBL/GenBank/DDBJ whole genome shotgun (WGS) entry which is preliminary data.</text>
</comment>
<gene>
    <name evidence="1" type="ORF">HYC85_022032</name>
</gene>
<reference evidence="2" key="1">
    <citation type="journal article" date="2020" name="Nat. Commun.">
        <title>Genome assembly of wild tea tree DASZ reveals pedigree and selection history of tea varieties.</title>
        <authorList>
            <person name="Zhang W."/>
            <person name="Zhang Y."/>
            <person name="Qiu H."/>
            <person name="Guo Y."/>
            <person name="Wan H."/>
            <person name="Zhang X."/>
            <person name="Scossa F."/>
            <person name="Alseekh S."/>
            <person name="Zhang Q."/>
            <person name="Wang P."/>
            <person name="Xu L."/>
            <person name="Schmidt M.H."/>
            <person name="Jia X."/>
            <person name="Li D."/>
            <person name="Zhu A."/>
            <person name="Guo F."/>
            <person name="Chen W."/>
            <person name="Ni D."/>
            <person name="Usadel B."/>
            <person name="Fernie A.R."/>
            <person name="Wen W."/>
        </authorList>
    </citation>
    <scope>NUCLEOTIDE SEQUENCE [LARGE SCALE GENOMIC DNA]</scope>
    <source>
        <strain evidence="2">cv. G240</strain>
    </source>
</reference>
<evidence type="ECO:0000313" key="2">
    <source>
        <dbReference type="Proteomes" id="UP000593564"/>
    </source>
</evidence>
<dbReference type="Proteomes" id="UP000593564">
    <property type="component" value="Unassembled WGS sequence"/>
</dbReference>
<name>A0A7J7GKV6_CAMSI</name>
<sequence length="134" mass="14450">MAYNFTASADIGLKGAARISNSGIDGTGSLSRTISSSELSKQGKPGSLFHGIPDFAEVYSFMGSVFDPDTQGHVQKLKEMDPINFETALLLMRNLTINLSSPDFEPIREVLSSYDVNSKTVGIATGNVMKNQEK</sequence>
<dbReference type="Pfam" id="PF24904">
    <property type="entry name" value="RVE6"/>
    <property type="match status" value="1"/>
</dbReference>
<dbReference type="AlphaFoldDB" id="A0A7J7GKV6"/>